<feature type="repeat" description="TPR" evidence="1">
    <location>
        <begin position="380"/>
        <end position="413"/>
    </location>
</feature>
<dbReference type="OrthoDB" id="9806995at2"/>
<dbReference type="SMART" id="SM00028">
    <property type="entry name" value="TPR"/>
    <property type="match status" value="9"/>
</dbReference>
<keyword evidence="3" id="KW-1133">Transmembrane helix</keyword>
<evidence type="ECO:0000313" key="5">
    <source>
        <dbReference type="EMBL" id="AFM03139.1"/>
    </source>
</evidence>
<dbReference type="EMBL" id="CP003345">
    <property type="protein sequence ID" value="AFM03139.1"/>
    <property type="molecule type" value="Genomic_DNA"/>
</dbReference>
<dbReference type="KEGG" id="fli:Fleli_0676"/>
<dbReference type="PATRIC" id="fig|880071.3.peg.644"/>
<feature type="repeat" description="TPR" evidence="1">
    <location>
        <begin position="100"/>
        <end position="133"/>
    </location>
</feature>
<protein>
    <submittedName>
        <fullName evidence="5">Tetratricopeptide repeat protein</fullName>
    </submittedName>
</protein>
<dbReference type="InterPro" id="IPR019734">
    <property type="entry name" value="TPR_rpt"/>
</dbReference>
<organism evidence="5 6">
    <name type="scientific">Bernardetia litoralis (strain ATCC 23117 / DSM 6794 / NBRC 15988 / NCIMB 1366 / Fx l1 / Sio-4)</name>
    <name type="common">Flexibacter litoralis</name>
    <dbReference type="NCBI Taxonomy" id="880071"/>
    <lineage>
        <taxon>Bacteria</taxon>
        <taxon>Pseudomonadati</taxon>
        <taxon>Bacteroidota</taxon>
        <taxon>Cytophagia</taxon>
        <taxon>Cytophagales</taxon>
        <taxon>Bernardetiaceae</taxon>
        <taxon>Bernardetia</taxon>
    </lineage>
</organism>
<dbReference type="RefSeq" id="WP_014796598.1">
    <property type="nucleotide sequence ID" value="NC_018018.1"/>
</dbReference>
<proteinExistence type="predicted"/>
<evidence type="ECO:0000313" key="6">
    <source>
        <dbReference type="Proteomes" id="UP000006054"/>
    </source>
</evidence>
<feature type="repeat" description="TPR" evidence="1">
    <location>
        <begin position="340"/>
        <end position="373"/>
    </location>
</feature>
<evidence type="ECO:0000259" key="4">
    <source>
        <dbReference type="SMART" id="SM00331"/>
    </source>
</evidence>
<dbReference type="PROSITE" id="PS50005">
    <property type="entry name" value="TPR"/>
    <property type="match status" value="7"/>
</dbReference>
<feature type="repeat" description="TPR" evidence="1">
    <location>
        <begin position="420"/>
        <end position="453"/>
    </location>
</feature>
<dbReference type="InterPro" id="IPR036457">
    <property type="entry name" value="PPM-type-like_dom_sf"/>
</dbReference>
<sequence length="880" mass="101649" precursor="true">MNHFKFSFSKNKIQLIKLPLIIIGIINLFIIFPSYAQSNQKTTLDSLLKVIKNDISIKDKVNTYNLIANEYIPNDSLEIIKYTEQAINLAKKNNYYEGIVSAYYLRGGFYRKVRNIELAKKNYEQALSIAVENHFEEQQGDIFYQMAGILKRETKHEQAIESYKNAIQKFQKIDNKLKMGDANYQLGVLYFGKGMYDETIKTWEEALQNKKIINDKLGIATVYNAFGVLYDRLNQYDKVLFFYQKSLEIKKEIGDLKGMAKTYNNLGKVSQDKGITLKALEYYQKSLDIKKELDDKEGMSHTYHNIALIHKAQNSYDLAMGYMQKAIEINEKLDEKGSISYLYSSLGDLYEIKQEYDTALTYYRKALKIREQLQDKSNIASSYQDFASVYLVLKKYEEAISFIKKSIDIRQKLGEQAHLAQSYLVLGSIKYQQGDYKEVIKYLNNAIELAQKAEDPVVIQESAGILALAHQKSGNYKEAYQNQLLLKQMTDSLSNDENTKRITRLESEYEFKQVEDSLQKTNILQANQLEKEEIKNRSQRNFNILISATLFIVLILAFFIYRSQQKQKNLNTQLNEQKEALSLRGKELVEVNNELSTLNEELNQTQEEIIAQRDSIESQNILLEEQHQEIKYSIRAAQTIQNAILPLEEQMKQKLNDYFLIYRPRDVVSGDFYWLGSIGKTRIIGALDCTGHGVQGAFMSMIGFTILNKIVNTNKITKPEQILERLRKEIQQALRQKQTNQNNGMDAVIVTLEELDNNQTQVTFAGAKRPLWYIKNQETEIKEVKGSRISIGINYKDDRKITSETLVLPSGSLLYFGSDGLVDQNNMKREKLGTTKLKELLSQNALLPLNEQKEAIENALDEHMKDTKQRDDILWMGIKV</sequence>
<keyword evidence="3" id="KW-0812">Transmembrane</keyword>
<feature type="coiled-coil region" evidence="2">
    <location>
        <begin position="588"/>
        <end position="619"/>
    </location>
</feature>
<accession>I4AGQ4</accession>
<dbReference type="Proteomes" id="UP000006054">
    <property type="component" value="Chromosome"/>
</dbReference>
<dbReference type="Gene3D" id="3.60.40.10">
    <property type="entry name" value="PPM-type phosphatase domain"/>
    <property type="match status" value="1"/>
</dbReference>
<dbReference type="PANTHER" id="PTHR10098">
    <property type="entry name" value="RAPSYN-RELATED"/>
    <property type="match status" value="1"/>
</dbReference>
<dbReference type="InterPro" id="IPR011990">
    <property type="entry name" value="TPR-like_helical_dom_sf"/>
</dbReference>
<dbReference type="InterPro" id="IPR001932">
    <property type="entry name" value="PPM-type_phosphatase-like_dom"/>
</dbReference>
<dbReference type="eggNOG" id="COG2208">
    <property type="taxonomic scope" value="Bacteria"/>
</dbReference>
<feature type="transmembrane region" description="Helical" evidence="3">
    <location>
        <begin position="15"/>
        <end position="36"/>
    </location>
</feature>
<name>I4AGQ4_BERLS</name>
<dbReference type="eggNOG" id="COG0457">
    <property type="taxonomic scope" value="Bacteria"/>
</dbReference>
<dbReference type="SMART" id="SM00331">
    <property type="entry name" value="PP2C_SIG"/>
    <property type="match status" value="1"/>
</dbReference>
<feature type="repeat" description="TPR" evidence="1">
    <location>
        <begin position="300"/>
        <end position="333"/>
    </location>
</feature>
<dbReference type="AlphaFoldDB" id="I4AGQ4"/>
<dbReference type="Pfam" id="PF07228">
    <property type="entry name" value="SpoIIE"/>
    <property type="match status" value="1"/>
</dbReference>
<keyword evidence="2" id="KW-0175">Coiled coil</keyword>
<feature type="transmembrane region" description="Helical" evidence="3">
    <location>
        <begin position="542"/>
        <end position="561"/>
    </location>
</feature>
<keyword evidence="3" id="KW-0472">Membrane</keyword>
<dbReference type="SUPFAM" id="SSF81901">
    <property type="entry name" value="HCP-like"/>
    <property type="match status" value="1"/>
</dbReference>
<keyword evidence="1" id="KW-0802">TPR repeat</keyword>
<keyword evidence="6" id="KW-1185">Reference proteome</keyword>
<feature type="repeat" description="TPR" evidence="1">
    <location>
        <begin position="220"/>
        <end position="253"/>
    </location>
</feature>
<evidence type="ECO:0000256" key="1">
    <source>
        <dbReference type="PROSITE-ProRule" id="PRU00339"/>
    </source>
</evidence>
<evidence type="ECO:0000256" key="3">
    <source>
        <dbReference type="SAM" id="Phobius"/>
    </source>
</evidence>
<dbReference type="SUPFAM" id="SSF48452">
    <property type="entry name" value="TPR-like"/>
    <property type="match status" value="2"/>
</dbReference>
<dbReference type="HOGENOM" id="CLU_015802_0_0_10"/>
<gene>
    <name evidence="5" type="ordered locus">Fleli_0676</name>
</gene>
<feature type="domain" description="PPM-type phosphatase" evidence="4">
    <location>
        <begin position="656"/>
        <end position="880"/>
    </location>
</feature>
<evidence type="ECO:0000256" key="2">
    <source>
        <dbReference type="SAM" id="Coils"/>
    </source>
</evidence>
<dbReference type="Gene3D" id="1.25.40.10">
    <property type="entry name" value="Tetratricopeptide repeat domain"/>
    <property type="match status" value="2"/>
</dbReference>
<dbReference type="Pfam" id="PF13424">
    <property type="entry name" value="TPR_12"/>
    <property type="match status" value="3"/>
</dbReference>
<dbReference type="STRING" id="880071.Fleli_0676"/>
<feature type="repeat" description="TPR" evidence="1">
    <location>
        <begin position="260"/>
        <end position="293"/>
    </location>
</feature>
<reference evidence="6" key="1">
    <citation type="submission" date="2012-06" db="EMBL/GenBank/DDBJ databases">
        <title>The complete genome of Flexibacter litoralis DSM 6794.</title>
        <authorList>
            <person name="Lucas S."/>
            <person name="Copeland A."/>
            <person name="Lapidus A."/>
            <person name="Glavina del Rio T."/>
            <person name="Dalin E."/>
            <person name="Tice H."/>
            <person name="Bruce D."/>
            <person name="Goodwin L."/>
            <person name="Pitluck S."/>
            <person name="Peters L."/>
            <person name="Ovchinnikova G."/>
            <person name="Lu M."/>
            <person name="Kyrpides N."/>
            <person name="Mavromatis K."/>
            <person name="Ivanova N."/>
            <person name="Brettin T."/>
            <person name="Detter J.C."/>
            <person name="Han C."/>
            <person name="Larimer F."/>
            <person name="Land M."/>
            <person name="Hauser L."/>
            <person name="Markowitz V."/>
            <person name="Cheng J.-F."/>
            <person name="Hugenholtz P."/>
            <person name="Woyke T."/>
            <person name="Wu D."/>
            <person name="Spring S."/>
            <person name="Lang E."/>
            <person name="Kopitz M."/>
            <person name="Brambilla E."/>
            <person name="Klenk H.-P."/>
            <person name="Eisen J.A."/>
        </authorList>
    </citation>
    <scope>NUCLEOTIDE SEQUENCE [LARGE SCALE GENOMIC DNA]</scope>
    <source>
        <strain evidence="6">ATCC 23117 / DSM 6794 / NBRC 15988 / NCIMB 1366 / Sio-4</strain>
    </source>
</reference>
<dbReference type="Pfam" id="PF13181">
    <property type="entry name" value="TPR_8"/>
    <property type="match status" value="2"/>
</dbReference>